<dbReference type="GeneID" id="80878273"/>
<dbReference type="InterPro" id="IPR008812">
    <property type="entry name" value="Ran_GTP-bd-rel"/>
</dbReference>
<sequence>MDELFHVASHAATFATSFAIKHSISFAGKFAVQQVSSYIKRIPDADRDELESMKAKLLEMIRVVTPAIELIDIMSSNGNQSLQSTRQLVDALRSDIEKFSVHIVGVASADTENEASNPKHAEETKGKVLEEMRTLLLRIQDAIPLLNLSITTSGLSISSSLPKSTNFSQLFKANSHVLHANLSFSGDKPLQVGPTFRLRTYKIFESRAQSKFLNHDSIIWQEDCSVCVGKVLRIPPQQSYNKDSLLSYKLSLVQSFDDDRYHEENEVPTSKDIFLNTIQTLFFSVSGKLLRLDDVTTPVILLKYKDSPSESCEEQERFKWIAMELLTEEEDESEEDNDDNEDSENSTAELSDEQMVEMQLLGLTKKDMVTRTKKMKAYQKEDTNLVLLEYLLRLCALEANAQESVLQLPDEQISLYLRDEQGRERPRDPGSYHALENNVDAPVSPTSATSSRRSGVRASSTFLSPWVKAEGSSPLKNVPRNKLLDEREATAGYASPLMNRKTKEPSNRDSMIGTYSPMFIRSKKDLFSDKDQLSSTKKELFASEKKIQGTATDSNKSSNV</sequence>
<feature type="compositionally biased region" description="Basic and acidic residues" evidence="1">
    <location>
        <begin position="419"/>
        <end position="430"/>
    </location>
</feature>
<gene>
    <name evidence="2" type="ORF">SOMG_04807</name>
</gene>
<feature type="region of interest" description="Disordered" evidence="1">
    <location>
        <begin position="329"/>
        <end position="353"/>
    </location>
</feature>
<feature type="region of interest" description="Disordered" evidence="1">
    <location>
        <begin position="419"/>
        <end position="455"/>
    </location>
</feature>
<dbReference type="RefSeq" id="XP_056038902.1">
    <property type="nucleotide sequence ID" value="XM_056183584.1"/>
</dbReference>
<proteinExistence type="predicted"/>
<protein>
    <submittedName>
        <fullName evidence="2">GTPase regulator</fullName>
    </submittedName>
</protein>
<dbReference type="KEGG" id="som:SOMG_04807"/>
<evidence type="ECO:0000313" key="3">
    <source>
        <dbReference type="Proteomes" id="UP001212411"/>
    </source>
</evidence>
<dbReference type="AlphaFoldDB" id="A0AAF0AYI4"/>
<keyword evidence="3" id="KW-1185">Reference proteome</keyword>
<organism evidence="2 3">
    <name type="scientific">Schizosaccharomyces osmophilus</name>
    <dbReference type="NCBI Taxonomy" id="2545709"/>
    <lineage>
        <taxon>Eukaryota</taxon>
        <taxon>Fungi</taxon>
        <taxon>Dikarya</taxon>
        <taxon>Ascomycota</taxon>
        <taxon>Taphrinomycotina</taxon>
        <taxon>Schizosaccharomycetes</taxon>
        <taxon>Schizosaccharomycetales</taxon>
        <taxon>Schizosaccharomycetaceae</taxon>
        <taxon>Schizosaccharomyces</taxon>
    </lineage>
</organism>
<feature type="compositionally biased region" description="Polar residues" evidence="1">
    <location>
        <begin position="444"/>
        <end position="455"/>
    </location>
</feature>
<evidence type="ECO:0000256" key="1">
    <source>
        <dbReference type="SAM" id="MobiDB-lite"/>
    </source>
</evidence>
<dbReference type="GO" id="GO:0005737">
    <property type="term" value="C:cytoplasm"/>
    <property type="evidence" value="ECO:0007669"/>
    <property type="project" value="TreeGrafter"/>
</dbReference>
<reference evidence="2 3" key="1">
    <citation type="journal article" date="2023" name="G3 (Bethesda)">
        <title>A high-quality reference genome for the fission yeast Schizosaccharomyces osmophilus.</title>
        <authorList>
            <person name="Jia G.S."/>
            <person name="Zhang W.C."/>
            <person name="Liang Y."/>
            <person name="Liu X.H."/>
            <person name="Rhind N."/>
            <person name="Pidoux A."/>
            <person name="Brysch-Herzberg M."/>
            <person name="Du L.L."/>
        </authorList>
    </citation>
    <scope>NUCLEOTIDE SEQUENCE [LARGE SCALE GENOMIC DNA]</scope>
    <source>
        <strain evidence="2 3">CBS 15793</strain>
    </source>
</reference>
<feature type="compositionally biased region" description="Polar residues" evidence="1">
    <location>
        <begin position="549"/>
        <end position="560"/>
    </location>
</feature>
<accession>A0AAF0AYI4</accession>
<dbReference type="Proteomes" id="UP001212411">
    <property type="component" value="Chromosome 3"/>
</dbReference>
<dbReference type="GO" id="GO:0030695">
    <property type="term" value="F:GTPase regulator activity"/>
    <property type="evidence" value="ECO:0007669"/>
    <property type="project" value="TreeGrafter"/>
</dbReference>
<dbReference type="PANTHER" id="PTHR31010:SF3">
    <property type="entry name" value="RANBD1 DOMAIN-CONTAINING PROTEIN C584.03C"/>
    <property type="match status" value="1"/>
</dbReference>
<dbReference type="EMBL" id="CP115613">
    <property type="protein sequence ID" value="WBW74659.1"/>
    <property type="molecule type" value="Genomic_DNA"/>
</dbReference>
<dbReference type="PANTHER" id="PTHR31010">
    <property type="entry name" value="RAN-SPECIFIC GTPASE-ACTIVATING PROTEIN 30-RELATED"/>
    <property type="match status" value="1"/>
</dbReference>
<dbReference type="GO" id="GO:0005634">
    <property type="term" value="C:nucleus"/>
    <property type="evidence" value="ECO:0007669"/>
    <property type="project" value="TreeGrafter"/>
</dbReference>
<feature type="region of interest" description="Disordered" evidence="1">
    <location>
        <begin position="491"/>
        <end position="560"/>
    </location>
</feature>
<name>A0AAF0AYI4_9SCHI</name>
<feature type="compositionally biased region" description="Basic and acidic residues" evidence="1">
    <location>
        <begin position="522"/>
        <end position="547"/>
    </location>
</feature>
<dbReference type="Pfam" id="PF05508">
    <property type="entry name" value="Ran-binding"/>
    <property type="match status" value="1"/>
</dbReference>
<evidence type="ECO:0000313" key="2">
    <source>
        <dbReference type="EMBL" id="WBW74659.1"/>
    </source>
</evidence>